<keyword evidence="1" id="KW-1133">Transmembrane helix</keyword>
<dbReference type="EMBL" id="JAACNH010000008">
    <property type="protein sequence ID" value="KAG8434831.1"/>
    <property type="molecule type" value="Genomic_DNA"/>
</dbReference>
<gene>
    <name evidence="3" type="ORF">GDO86_012979</name>
</gene>
<dbReference type="Proteomes" id="UP000812440">
    <property type="component" value="Chromosome 7"/>
</dbReference>
<sequence length="83" mass="9634">MAVLAPILAVLYAAPGLLRWVSPICQALPTQREDWNPCDFDRREVEILMFLSAIGMMKNRRSSQFVVFFMGLFLSMYFWLTVL</sequence>
<dbReference type="OrthoDB" id="10477302at2759"/>
<feature type="transmembrane region" description="Helical" evidence="1">
    <location>
        <begin position="65"/>
        <end position="82"/>
    </location>
</feature>
<dbReference type="AlphaFoldDB" id="A0A8T2IWP0"/>
<keyword evidence="1" id="KW-0472">Membrane</keyword>
<proteinExistence type="predicted"/>
<evidence type="ECO:0000313" key="3">
    <source>
        <dbReference type="EMBL" id="KAG8434831.1"/>
    </source>
</evidence>
<keyword evidence="2" id="KW-0732">Signal</keyword>
<evidence type="ECO:0000313" key="4">
    <source>
        <dbReference type="Proteomes" id="UP000812440"/>
    </source>
</evidence>
<name>A0A8T2IWP0_9PIPI</name>
<feature type="chain" id="PRO_5035806110" evidence="2">
    <location>
        <begin position="28"/>
        <end position="83"/>
    </location>
</feature>
<keyword evidence="4" id="KW-1185">Reference proteome</keyword>
<reference evidence="3" key="1">
    <citation type="thesis" date="2020" institute="ProQuest LLC" country="789 East Eisenhower Parkway, Ann Arbor, MI, USA">
        <title>Comparative Genomics and Chromosome Evolution.</title>
        <authorList>
            <person name="Mudd A.B."/>
        </authorList>
    </citation>
    <scope>NUCLEOTIDE SEQUENCE</scope>
    <source>
        <strain evidence="3">Female2</strain>
        <tissue evidence="3">Blood</tissue>
    </source>
</reference>
<evidence type="ECO:0000256" key="2">
    <source>
        <dbReference type="SAM" id="SignalP"/>
    </source>
</evidence>
<accession>A0A8T2IWP0</accession>
<protein>
    <submittedName>
        <fullName evidence="3">Uncharacterized protein</fullName>
    </submittedName>
</protein>
<keyword evidence="1" id="KW-0812">Transmembrane</keyword>
<organism evidence="3 4">
    <name type="scientific">Hymenochirus boettgeri</name>
    <name type="common">Congo dwarf clawed frog</name>
    <dbReference type="NCBI Taxonomy" id="247094"/>
    <lineage>
        <taxon>Eukaryota</taxon>
        <taxon>Metazoa</taxon>
        <taxon>Chordata</taxon>
        <taxon>Craniata</taxon>
        <taxon>Vertebrata</taxon>
        <taxon>Euteleostomi</taxon>
        <taxon>Amphibia</taxon>
        <taxon>Batrachia</taxon>
        <taxon>Anura</taxon>
        <taxon>Pipoidea</taxon>
        <taxon>Pipidae</taxon>
        <taxon>Pipinae</taxon>
        <taxon>Hymenochirus</taxon>
    </lineage>
</organism>
<evidence type="ECO:0000256" key="1">
    <source>
        <dbReference type="SAM" id="Phobius"/>
    </source>
</evidence>
<comment type="caution">
    <text evidence="3">The sequence shown here is derived from an EMBL/GenBank/DDBJ whole genome shotgun (WGS) entry which is preliminary data.</text>
</comment>
<feature type="signal peptide" evidence="2">
    <location>
        <begin position="1"/>
        <end position="27"/>
    </location>
</feature>